<comment type="caution">
    <text evidence="1">The sequence shown here is derived from an EMBL/GenBank/DDBJ whole genome shotgun (WGS) entry which is preliminary data.</text>
</comment>
<evidence type="ECO:0000313" key="2">
    <source>
        <dbReference type="Proteomes" id="UP000187209"/>
    </source>
</evidence>
<sequence>MKGFPYISFLEGGFEMTHNFAQSLNVYLENHEKSSCKICIKNSKGKTNSPIQKPWRKIQHPIIQEFRINKILMSRKTSLNNEKFLFLCHKYENNHSSKEYYMINLSHQWFGLSIVTNELVQEVFKTKISGLCKLSFIKKNPKAVNVKFEEIPDDMFFLMKSADDAKLCVSQIARLSQALKNVEAGLATL</sequence>
<organism evidence="1 2">
    <name type="scientific">Stentor coeruleus</name>
    <dbReference type="NCBI Taxonomy" id="5963"/>
    <lineage>
        <taxon>Eukaryota</taxon>
        <taxon>Sar</taxon>
        <taxon>Alveolata</taxon>
        <taxon>Ciliophora</taxon>
        <taxon>Postciliodesmatophora</taxon>
        <taxon>Heterotrichea</taxon>
        <taxon>Heterotrichida</taxon>
        <taxon>Stentoridae</taxon>
        <taxon>Stentor</taxon>
    </lineage>
</organism>
<protein>
    <submittedName>
        <fullName evidence="1">Uncharacterized protein</fullName>
    </submittedName>
</protein>
<dbReference type="AlphaFoldDB" id="A0A1R2D4Y7"/>
<reference evidence="1 2" key="1">
    <citation type="submission" date="2016-11" db="EMBL/GenBank/DDBJ databases">
        <title>The macronuclear genome of Stentor coeruleus: a giant cell with tiny introns.</title>
        <authorList>
            <person name="Slabodnick M."/>
            <person name="Ruby J.G."/>
            <person name="Reiff S.B."/>
            <person name="Swart E.C."/>
            <person name="Gosai S."/>
            <person name="Prabakaran S."/>
            <person name="Witkowska E."/>
            <person name="Larue G.E."/>
            <person name="Fisher S."/>
            <person name="Freeman R.M."/>
            <person name="Gunawardena J."/>
            <person name="Chu W."/>
            <person name="Stover N.A."/>
            <person name="Gregory B.D."/>
            <person name="Nowacki M."/>
            <person name="Derisi J."/>
            <person name="Roy S.W."/>
            <person name="Marshall W.F."/>
            <person name="Sood P."/>
        </authorList>
    </citation>
    <scope>NUCLEOTIDE SEQUENCE [LARGE SCALE GENOMIC DNA]</scope>
    <source>
        <strain evidence="1">WM001</strain>
    </source>
</reference>
<accession>A0A1R2D4Y7</accession>
<dbReference type="Proteomes" id="UP000187209">
    <property type="component" value="Unassembled WGS sequence"/>
</dbReference>
<dbReference type="OrthoDB" id="290141at2759"/>
<dbReference type="EMBL" id="MPUH01000001">
    <property type="protein sequence ID" value="OMJ96322.1"/>
    <property type="molecule type" value="Genomic_DNA"/>
</dbReference>
<name>A0A1R2D4Y7_9CILI</name>
<keyword evidence="2" id="KW-1185">Reference proteome</keyword>
<gene>
    <name evidence="1" type="ORF">SteCoe_54</name>
</gene>
<evidence type="ECO:0000313" key="1">
    <source>
        <dbReference type="EMBL" id="OMJ96322.1"/>
    </source>
</evidence>
<proteinExistence type="predicted"/>